<dbReference type="Gene3D" id="1.20.1250.20">
    <property type="entry name" value="MFS general substrate transporter like domains"/>
    <property type="match status" value="1"/>
</dbReference>
<feature type="transmembrane region" description="Helical" evidence="5">
    <location>
        <begin position="364"/>
        <end position="383"/>
    </location>
</feature>
<reference evidence="6 7" key="1">
    <citation type="submission" date="2013-03" db="EMBL/GenBank/DDBJ databases">
        <title>The Genome Sequence of Capronia coronata CBS 617.96.</title>
        <authorList>
            <consortium name="The Broad Institute Genomics Platform"/>
            <person name="Cuomo C."/>
            <person name="de Hoog S."/>
            <person name="Gorbushina A."/>
            <person name="Walker B."/>
            <person name="Young S.K."/>
            <person name="Zeng Q."/>
            <person name="Gargeya S."/>
            <person name="Fitzgerald M."/>
            <person name="Haas B."/>
            <person name="Abouelleil A."/>
            <person name="Allen A.W."/>
            <person name="Alvarado L."/>
            <person name="Arachchi H.M."/>
            <person name="Berlin A.M."/>
            <person name="Chapman S.B."/>
            <person name="Gainer-Dewar J."/>
            <person name="Goldberg J."/>
            <person name="Griggs A."/>
            <person name="Gujja S."/>
            <person name="Hansen M."/>
            <person name="Howarth C."/>
            <person name="Imamovic A."/>
            <person name="Ireland A."/>
            <person name="Larimer J."/>
            <person name="McCowan C."/>
            <person name="Murphy C."/>
            <person name="Pearson M."/>
            <person name="Poon T.W."/>
            <person name="Priest M."/>
            <person name="Roberts A."/>
            <person name="Saif S."/>
            <person name="Shea T."/>
            <person name="Sisk P."/>
            <person name="Sykes S."/>
            <person name="Wortman J."/>
            <person name="Nusbaum C."/>
            <person name="Birren B."/>
        </authorList>
    </citation>
    <scope>NUCLEOTIDE SEQUENCE [LARGE SCALE GENOMIC DNA]</scope>
    <source>
        <strain evidence="6 7">CBS 617.96</strain>
    </source>
</reference>
<dbReference type="AlphaFoldDB" id="W9XR94"/>
<dbReference type="eggNOG" id="KOG3098">
    <property type="taxonomic scope" value="Eukaryota"/>
</dbReference>
<comment type="caution">
    <text evidence="6">The sequence shown here is derived from an EMBL/GenBank/DDBJ whole genome shotgun (WGS) entry which is preliminary data.</text>
</comment>
<name>W9XR94_9EURO</name>
<feature type="transmembrane region" description="Helical" evidence="5">
    <location>
        <begin position="156"/>
        <end position="176"/>
    </location>
</feature>
<dbReference type="EMBL" id="AMWN01000009">
    <property type="protein sequence ID" value="EXJ79501.1"/>
    <property type="molecule type" value="Genomic_DNA"/>
</dbReference>
<dbReference type="GeneID" id="19163612"/>
<feature type="transmembrane region" description="Helical" evidence="5">
    <location>
        <begin position="389"/>
        <end position="408"/>
    </location>
</feature>
<comment type="subcellular location">
    <subcellularLocation>
        <location evidence="1">Membrane</location>
        <topology evidence="1">Multi-pass membrane protein</topology>
    </subcellularLocation>
</comment>
<dbReference type="SUPFAM" id="SSF103473">
    <property type="entry name" value="MFS general substrate transporter"/>
    <property type="match status" value="1"/>
</dbReference>
<feature type="transmembrane region" description="Helical" evidence="5">
    <location>
        <begin position="33"/>
        <end position="53"/>
    </location>
</feature>
<dbReference type="OrthoDB" id="196103at2759"/>
<evidence type="ECO:0000256" key="4">
    <source>
        <dbReference type="ARBA" id="ARBA00023136"/>
    </source>
</evidence>
<protein>
    <recommendedName>
        <fullName evidence="8">Major facilitator superfamily (MFS) profile domain-containing protein</fullName>
    </recommendedName>
</protein>
<dbReference type="GO" id="GO:0016020">
    <property type="term" value="C:membrane"/>
    <property type="evidence" value="ECO:0007669"/>
    <property type="project" value="UniProtKB-SubCell"/>
</dbReference>
<dbReference type="HOGENOM" id="CLU_030884_0_0_1"/>
<accession>W9XR94</accession>
<feature type="transmembrane region" description="Helical" evidence="5">
    <location>
        <begin position="278"/>
        <end position="299"/>
    </location>
</feature>
<evidence type="ECO:0000256" key="3">
    <source>
        <dbReference type="ARBA" id="ARBA00022989"/>
    </source>
</evidence>
<keyword evidence="3 5" id="KW-1133">Transmembrane helix</keyword>
<sequence length="457" mass="49731">MGSVVGLTAGLYQSLNLLGAGGGKPNSAQTIQVVNATLCAVYAVSAAFGGSVLNTIGPAITSIFGIIGYALYVAGLWYFDQTAHEWFPIFGGVAIGISAGLIFVTMGSVAMSYSEEEERGSFIATSANLQATGSAIGDFIPLIINRHSTEAAGVPVAVYIIIIAMMGCGCLLALTLRPPSKVFRDDGTQVAVLPARGYVEELKANLEIFKDWKLLLMIPAFLPSECFLVYGGSVNAYHNDLRTRCLLSFSAVMLQIPAGYGLQKLLDHKIWSRRKRALIGLLTIGIPLMAAWIWEIVRVRNYDRSNPPIHPLDWTEGRFAPTFILFALNWVSSILMQSIILYFLSCMTNSPAKAANYAGVYRGVMASGEAIFFGLDSIAIPFVKEAGVLFTFYTVGLMVFIYLGAFHITETQYLVGEEGVVIPIHFVEEHKHEFDIAEVQVPPIDIEHNSIPLEESH</sequence>
<evidence type="ECO:0000256" key="2">
    <source>
        <dbReference type="ARBA" id="ARBA00022692"/>
    </source>
</evidence>
<keyword evidence="7" id="KW-1185">Reference proteome</keyword>
<dbReference type="Pfam" id="PF07690">
    <property type="entry name" value="MFS_1"/>
    <property type="match status" value="1"/>
</dbReference>
<dbReference type="PANTHER" id="PTHR23294">
    <property type="entry name" value="ET TRANSLATION PRODUCT-RELATED"/>
    <property type="match status" value="1"/>
</dbReference>
<evidence type="ECO:0000256" key="1">
    <source>
        <dbReference type="ARBA" id="ARBA00004141"/>
    </source>
</evidence>
<dbReference type="InterPro" id="IPR011701">
    <property type="entry name" value="MFS"/>
</dbReference>
<feature type="transmembrane region" description="Helical" evidence="5">
    <location>
        <begin position="59"/>
        <end position="79"/>
    </location>
</feature>
<dbReference type="PANTHER" id="PTHR23294:SF59">
    <property type="entry name" value="UNC93-LIKE PROTEIN C922.05C"/>
    <property type="match status" value="1"/>
</dbReference>
<dbReference type="InterPro" id="IPR051617">
    <property type="entry name" value="UNC-93-like_regulator"/>
</dbReference>
<dbReference type="Proteomes" id="UP000019484">
    <property type="component" value="Unassembled WGS sequence"/>
</dbReference>
<evidence type="ECO:0000256" key="5">
    <source>
        <dbReference type="SAM" id="Phobius"/>
    </source>
</evidence>
<evidence type="ECO:0000313" key="6">
    <source>
        <dbReference type="EMBL" id="EXJ79501.1"/>
    </source>
</evidence>
<dbReference type="GO" id="GO:0022857">
    <property type="term" value="F:transmembrane transporter activity"/>
    <property type="evidence" value="ECO:0007669"/>
    <property type="project" value="InterPro"/>
</dbReference>
<organism evidence="6 7">
    <name type="scientific">Capronia coronata CBS 617.96</name>
    <dbReference type="NCBI Taxonomy" id="1182541"/>
    <lineage>
        <taxon>Eukaryota</taxon>
        <taxon>Fungi</taxon>
        <taxon>Dikarya</taxon>
        <taxon>Ascomycota</taxon>
        <taxon>Pezizomycotina</taxon>
        <taxon>Eurotiomycetes</taxon>
        <taxon>Chaetothyriomycetidae</taxon>
        <taxon>Chaetothyriales</taxon>
        <taxon>Herpotrichiellaceae</taxon>
        <taxon>Capronia</taxon>
    </lineage>
</organism>
<feature type="transmembrane region" description="Helical" evidence="5">
    <location>
        <begin position="86"/>
        <end position="111"/>
    </location>
</feature>
<proteinExistence type="predicted"/>
<dbReference type="RefSeq" id="XP_007727813.1">
    <property type="nucleotide sequence ID" value="XM_007729623.1"/>
</dbReference>
<keyword evidence="2 5" id="KW-0812">Transmembrane</keyword>
<keyword evidence="4 5" id="KW-0472">Membrane</keyword>
<feature type="transmembrane region" description="Helical" evidence="5">
    <location>
        <begin position="319"/>
        <end position="344"/>
    </location>
</feature>
<evidence type="ECO:0008006" key="8">
    <source>
        <dbReference type="Google" id="ProtNLM"/>
    </source>
</evidence>
<dbReference type="InterPro" id="IPR036259">
    <property type="entry name" value="MFS_trans_sf"/>
</dbReference>
<evidence type="ECO:0000313" key="7">
    <source>
        <dbReference type="Proteomes" id="UP000019484"/>
    </source>
</evidence>
<feature type="transmembrane region" description="Helical" evidence="5">
    <location>
        <begin position="214"/>
        <end position="234"/>
    </location>
</feature>
<gene>
    <name evidence="6" type="ORF">A1O1_08765</name>
</gene>